<dbReference type="AlphaFoldDB" id="A0A2G8R8W4"/>
<evidence type="ECO:0000313" key="2">
    <source>
        <dbReference type="Proteomes" id="UP000231259"/>
    </source>
</evidence>
<protein>
    <submittedName>
        <fullName evidence="1">Uncharacterized protein</fullName>
    </submittedName>
</protein>
<gene>
    <name evidence="1" type="ORF">P775_22270</name>
</gene>
<keyword evidence="2" id="KW-1185">Reference proteome</keyword>
<dbReference type="EMBL" id="AWWI01000143">
    <property type="protein sequence ID" value="PIL17962.1"/>
    <property type="molecule type" value="Genomic_DNA"/>
</dbReference>
<comment type="caution">
    <text evidence="1">The sequence shown here is derived from an EMBL/GenBank/DDBJ whole genome shotgun (WGS) entry which is preliminary data.</text>
</comment>
<reference evidence="1 2" key="1">
    <citation type="submission" date="2013-09" db="EMBL/GenBank/DDBJ databases">
        <title>Genome sequencing of Phaeobacter antarcticus sp. nov. SM1211.</title>
        <authorList>
            <person name="Zhang X.-Y."/>
            <person name="Liu C."/>
            <person name="Chen X.-L."/>
            <person name="Xie B.-B."/>
            <person name="Qin Q.-L."/>
            <person name="Rong J.-C."/>
            <person name="Zhang Y.-Z."/>
        </authorList>
    </citation>
    <scope>NUCLEOTIDE SEQUENCE [LARGE SCALE GENOMIC DNA]</scope>
    <source>
        <strain evidence="1 2">SM1211</strain>
    </source>
</reference>
<sequence length="143" mass="15817">MPQLDKLAMQAITGWPSLIAEMQTTSASAELLHQLSDVIGPVLNRPPVADLTTTPILCDCDRNCRLMDIQPNKRAIEHLFSPPFLRLGTSQSGATLERRMRGRGHRPSQFTPRSWGLDQLNRAVADKGLFFAPNVSTAPRWAG</sequence>
<proteinExistence type="predicted"/>
<evidence type="ECO:0000313" key="1">
    <source>
        <dbReference type="EMBL" id="PIL17962.1"/>
    </source>
</evidence>
<dbReference type="Proteomes" id="UP000231259">
    <property type="component" value="Unassembled WGS sequence"/>
</dbReference>
<accession>A0A2G8R8W4</accession>
<organism evidence="1 2">
    <name type="scientific">Puniceibacterium antarcticum</name>
    <dbReference type="NCBI Taxonomy" id="1206336"/>
    <lineage>
        <taxon>Bacteria</taxon>
        <taxon>Pseudomonadati</taxon>
        <taxon>Pseudomonadota</taxon>
        <taxon>Alphaproteobacteria</taxon>
        <taxon>Rhodobacterales</taxon>
        <taxon>Paracoccaceae</taxon>
        <taxon>Puniceibacterium</taxon>
    </lineage>
</organism>
<name>A0A2G8R8W4_9RHOB</name>